<gene>
    <name evidence="1" type="ORF">F4561_005387</name>
</gene>
<protein>
    <submittedName>
        <fullName evidence="1">Uncharacterized protein</fullName>
    </submittedName>
</protein>
<dbReference type="EMBL" id="JACHJT010000001">
    <property type="protein sequence ID" value="MBB4934567.1"/>
    <property type="molecule type" value="Genomic_DNA"/>
</dbReference>
<keyword evidence="2" id="KW-1185">Reference proteome</keyword>
<dbReference type="RefSeq" id="WP_221445632.1">
    <property type="nucleotide sequence ID" value="NZ_JACHJT010000001.1"/>
</dbReference>
<reference evidence="1 2" key="1">
    <citation type="submission" date="2020-08" db="EMBL/GenBank/DDBJ databases">
        <title>Sequencing the genomes of 1000 actinobacteria strains.</title>
        <authorList>
            <person name="Klenk H.-P."/>
        </authorList>
    </citation>
    <scope>NUCLEOTIDE SEQUENCE [LARGE SCALE GENOMIC DNA]</scope>
    <source>
        <strain evidence="1 2">DSM 102030</strain>
    </source>
</reference>
<accession>A0A7W7RMM5</accession>
<sequence length="169" mass="17920">MTGEAATDHVSREHTVESLADAAALWSAGLGAAHEVVDAACAALVAGLDGHWLRMLAAVSTRADSGDAAYEVAEVLEPALNEVGLACHPRFSRAANEAAIRALARRTLRGGTSPWELTNAAHAMFGHEPGLTEELCYLNDVYDYLNVTDTPVEDVNKRVRAEARRLAGG</sequence>
<evidence type="ECO:0000313" key="1">
    <source>
        <dbReference type="EMBL" id="MBB4934567.1"/>
    </source>
</evidence>
<dbReference type="Proteomes" id="UP000523007">
    <property type="component" value="Unassembled WGS sequence"/>
</dbReference>
<name>A0A7W7RMM5_9ACTN</name>
<comment type="caution">
    <text evidence="1">The sequence shown here is derived from an EMBL/GenBank/DDBJ whole genome shotgun (WGS) entry which is preliminary data.</text>
</comment>
<dbReference type="AlphaFoldDB" id="A0A7W7RMM5"/>
<proteinExistence type="predicted"/>
<organism evidence="1 2">
    <name type="scientific">Lipingzhangella halophila</name>
    <dbReference type="NCBI Taxonomy" id="1783352"/>
    <lineage>
        <taxon>Bacteria</taxon>
        <taxon>Bacillati</taxon>
        <taxon>Actinomycetota</taxon>
        <taxon>Actinomycetes</taxon>
        <taxon>Streptosporangiales</taxon>
        <taxon>Nocardiopsidaceae</taxon>
        <taxon>Lipingzhangella</taxon>
    </lineage>
</organism>
<evidence type="ECO:0000313" key="2">
    <source>
        <dbReference type="Proteomes" id="UP000523007"/>
    </source>
</evidence>